<sequence length="131" mass="13755">MTTCTTFLGLGAMGSALAAATLDAGRPTVVWNHTPGRARALGDRGATVAETVEEAIIGGGVVVACLLDHRSVHSVVEFTEAALESLVTASLDQGVNVEVLRPVHDIVRRQITAGYGQQGTARIFEELRSSR</sequence>
<dbReference type="STRING" id="106370.Francci3_3294"/>
<dbReference type="PANTHER" id="PTHR43580:SF2">
    <property type="entry name" value="CYTOKINE-LIKE NUCLEAR FACTOR N-PAC"/>
    <property type="match status" value="1"/>
</dbReference>
<feature type="chain" id="PRO_5004210974" evidence="1">
    <location>
        <begin position="19"/>
        <end position="131"/>
    </location>
</feature>
<dbReference type="AlphaFoldDB" id="Q2J7U1"/>
<keyword evidence="4" id="KW-1185">Reference proteome</keyword>
<name>Q2J7U1_FRACC</name>
<proteinExistence type="predicted"/>
<evidence type="ECO:0000313" key="4">
    <source>
        <dbReference type="Proteomes" id="UP000001937"/>
    </source>
</evidence>
<dbReference type="KEGG" id="fra:Francci3_3294"/>
<feature type="signal peptide" evidence="1">
    <location>
        <begin position="1"/>
        <end position="18"/>
    </location>
</feature>
<dbReference type="eggNOG" id="COG2084">
    <property type="taxonomic scope" value="Bacteria"/>
</dbReference>
<dbReference type="InterPro" id="IPR036291">
    <property type="entry name" value="NAD(P)-bd_dom_sf"/>
</dbReference>
<dbReference type="PANTHER" id="PTHR43580">
    <property type="entry name" value="OXIDOREDUCTASE GLYR1-RELATED"/>
    <property type="match status" value="1"/>
</dbReference>
<evidence type="ECO:0000259" key="2">
    <source>
        <dbReference type="Pfam" id="PF03446"/>
    </source>
</evidence>
<dbReference type="Pfam" id="PF03446">
    <property type="entry name" value="NAD_binding_2"/>
    <property type="match status" value="1"/>
</dbReference>
<dbReference type="HOGENOM" id="CLU_1924496_0_0_11"/>
<organism evidence="3 4">
    <name type="scientific">Frankia casuarinae (strain DSM 45818 / CECT 9043 / HFP020203 / CcI3)</name>
    <dbReference type="NCBI Taxonomy" id="106370"/>
    <lineage>
        <taxon>Bacteria</taxon>
        <taxon>Bacillati</taxon>
        <taxon>Actinomycetota</taxon>
        <taxon>Actinomycetes</taxon>
        <taxon>Frankiales</taxon>
        <taxon>Frankiaceae</taxon>
        <taxon>Frankia</taxon>
    </lineage>
</organism>
<accession>A0A1X1PX13</accession>
<feature type="domain" description="6-phosphogluconate dehydrogenase NADP-binding" evidence="2">
    <location>
        <begin position="6"/>
        <end position="85"/>
    </location>
</feature>
<gene>
    <name evidence="3" type="ordered locus">Francci3_3294</name>
</gene>
<dbReference type="RefSeq" id="WP_011437678.1">
    <property type="nucleotide sequence ID" value="NC_007777.1"/>
</dbReference>
<dbReference type="InterPro" id="IPR051265">
    <property type="entry name" value="HIBADH-related_NP60_sf"/>
</dbReference>
<dbReference type="SUPFAM" id="SSF51735">
    <property type="entry name" value="NAD(P)-binding Rossmann-fold domains"/>
    <property type="match status" value="1"/>
</dbReference>
<dbReference type="Proteomes" id="UP000001937">
    <property type="component" value="Chromosome"/>
</dbReference>
<accession>Q2J7U1</accession>
<dbReference type="InterPro" id="IPR006115">
    <property type="entry name" value="6PGDH_NADP-bd"/>
</dbReference>
<dbReference type="OrthoDB" id="3185659at2"/>
<evidence type="ECO:0000313" key="3">
    <source>
        <dbReference type="EMBL" id="ABD12651.1"/>
    </source>
</evidence>
<reference evidence="3 4" key="1">
    <citation type="journal article" date="2007" name="Genome Res.">
        <title>Genome characteristics of facultatively symbiotic Frankia sp. strains reflect host range and host plant biogeography.</title>
        <authorList>
            <person name="Normand P."/>
            <person name="Lapierre P."/>
            <person name="Tisa L.S."/>
            <person name="Gogarten J.P."/>
            <person name="Alloisio N."/>
            <person name="Bagnarol E."/>
            <person name="Bassi C.A."/>
            <person name="Berry A.M."/>
            <person name="Bickhart D.M."/>
            <person name="Choisne N."/>
            <person name="Couloux A."/>
            <person name="Cournoyer B."/>
            <person name="Cruveiller S."/>
            <person name="Daubin V."/>
            <person name="Demange N."/>
            <person name="Francino M.P."/>
            <person name="Goltsman E."/>
            <person name="Huang Y."/>
            <person name="Kopp O.R."/>
            <person name="Labarre L."/>
            <person name="Lapidus A."/>
            <person name="Lavire C."/>
            <person name="Marechal J."/>
            <person name="Martinez M."/>
            <person name="Mastronunzio J.E."/>
            <person name="Mullin B.C."/>
            <person name="Niemann J."/>
            <person name="Pujic P."/>
            <person name="Rawnsley T."/>
            <person name="Rouy Z."/>
            <person name="Schenowitz C."/>
            <person name="Sellstedt A."/>
            <person name="Tavares F."/>
            <person name="Tomkins J.P."/>
            <person name="Vallenet D."/>
            <person name="Valverde C."/>
            <person name="Wall L.G."/>
            <person name="Wang Y."/>
            <person name="Medigue C."/>
            <person name="Benson D.R."/>
        </authorList>
    </citation>
    <scope>NUCLEOTIDE SEQUENCE [LARGE SCALE GENOMIC DNA]</scope>
    <source>
        <strain evidence="4">DSM 45818 / CECT 9043 / CcI3</strain>
    </source>
</reference>
<keyword evidence="1" id="KW-0732">Signal</keyword>
<dbReference type="GO" id="GO:0050661">
    <property type="term" value="F:NADP binding"/>
    <property type="evidence" value="ECO:0007669"/>
    <property type="project" value="InterPro"/>
</dbReference>
<dbReference type="Gene3D" id="3.40.50.720">
    <property type="entry name" value="NAD(P)-binding Rossmann-like Domain"/>
    <property type="match status" value="1"/>
</dbReference>
<evidence type="ECO:0000256" key="1">
    <source>
        <dbReference type="SAM" id="SignalP"/>
    </source>
</evidence>
<dbReference type="EMBL" id="CP000249">
    <property type="protein sequence ID" value="ABD12651.1"/>
    <property type="molecule type" value="Genomic_DNA"/>
</dbReference>
<protein>
    <submittedName>
        <fullName evidence="3">6-phosphogluconate dehydrogenase, NAD-binding</fullName>
    </submittedName>
</protein>